<keyword evidence="1" id="KW-0472">Membrane</keyword>
<feature type="transmembrane region" description="Helical" evidence="1">
    <location>
        <begin position="305"/>
        <end position="323"/>
    </location>
</feature>
<sequence length="327" mass="36480">MKCSHLILLLLLMSSSFAVNTDEVNLFIKNYLAENESFTTTYFDLPNESYCIVRINNEESFILHIPPNGSIGMLATKEGIKEALLTYYSIYGVTKEKLDLNVSHADELLSLIDSYNQSRAKEFECKSYLGIDKLACTDFETCLKACSTPICRDLRTAGGERFITSLWALSNQSSRIDSDLLALAGKLGSNPRLDTPESVDGLTKLLDDLMDSSAEVKANGLFNQPGICYPVEYGLDYLVQAKRILLRRRLCFDFLALDENVERIFTNTMIRVSMKKVREENATQIPANNSATSTEFLSGVVNSPLAWAVPVLAIAAFFIVKAMRKGR</sequence>
<reference evidence="3" key="1">
    <citation type="submission" date="2020-07" db="EMBL/GenBank/DDBJ databases">
        <title>Metabolic diversity and evolutionary history of the archaeal phylum ###Micrarchaeota### uncovered from a freshwater lake metagenome.</title>
        <authorList>
            <person name="Kadnikov V.V."/>
            <person name="Savvichev A.S."/>
            <person name="Mardanov A.V."/>
            <person name="Beletsky A.V."/>
            <person name="Chupakov A.V."/>
            <person name="Kokryatskaya N.M."/>
            <person name="Pimenov N.V."/>
            <person name="Ravin N.V."/>
        </authorList>
    </citation>
    <scope>NUCLEOTIDE SEQUENCE [LARGE SCALE GENOMIC DNA]</scope>
</reference>
<keyword evidence="1" id="KW-1133">Transmembrane helix</keyword>
<protein>
    <submittedName>
        <fullName evidence="2">Uncharacterized protein</fullName>
    </submittedName>
</protein>
<dbReference type="KEGG" id="flt:Sv326_0243"/>
<dbReference type="Proteomes" id="UP000510821">
    <property type="component" value="Chromosome"/>
</dbReference>
<evidence type="ECO:0000313" key="3">
    <source>
        <dbReference type="Proteomes" id="UP000510821"/>
    </source>
</evidence>
<accession>A0A7D6BLK7</accession>
<evidence type="ECO:0000313" key="2">
    <source>
        <dbReference type="EMBL" id="QLJ52418.1"/>
    </source>
</evidence>
<dbReference type="EMBL" id="CP058998">
    <property type="protein sequence ID" value="QLJ52418.1"/>
    <property type="molecule type" value="Genomic_DNA"/>
</dbReference>
<gene>
    <name evidence="2" type="ORF">Sv326_0243</name>
</gene>
<keyword evidence="1" id="KW-0812">Transmembrane</keyword>
<organism evidence="2 3">
    <name type="scientific">Fermentimicrarchaeum limneticum</name>
    <dbReference type="NCBI Taxonomy" id="2795018"/>
    <lineage>
        <taxon>Archaea</taxon>
        <taxon>Candidatus Micrarchaeota</taxon>
        <taxon>Candidatus Fermentimicrarchaeales</taxon>
        <taxon>Candidatus Fermentimicrarchaeaceae</taxon>
        <taxon>Candidatus Fermentimicrarchaeum</taxon>
    </lineage>
</organism>
<evidence type="ECO:0000256" key="1">
    <source>
        <dbReference type="SAM" id="Phobius"/>
    </source>
</evidence>
<dbReference type="AlphaFoldDB" id="A0A7D6BLK7"/>
<proteinExistence type="predicted"/>
<name>A0A7D6BLK7_FERL1</name>